<reference evidence="3 4" key="1">
    <citation type="submission" date="2016-10" db="EMBL/GenBank/DDBJ databases">
        <authorList>
            <person name="de Groot N.N."/>
        </authorList>
    </citation>
    <scope>NUCLEOTIDE SEQUENCE [LARGE SCALE GENOMIC DNA]</scope>
    <source>
        <strain evidence="3 4">DSM 28286</strain>
    </source>
</reference>
<protein>
    <submittedName>
        <fullName evidence="3">Alpha/beta hydrolase fold</fullName>
    </submittedName>
</protein>
<dbReference type="GO" id="GO:0016787">
    <property type="term" value="F:hydrolase activity"/>
    <property type="evidence" value="ECO:0007669"/>
    <property type="project" value="UniProtKB-KW"/>
</dbReference>
<dbReference type="Gene3D" id="3.40.50.1820">
    <property type="entry name" value="alpha/beta hydrolase"/>
    <property type="match status" value="1"/>
</dbReference>
<proteinExistence type="predicted"/>
<evidence type="ECO:0000313" key="4">
    <source>
        <dbReference type="Proteomes" id="UP000199031"/>
    </source>
</evidence>
<feature type="signal peptide" evidence="1">
    <location>
        <begin position="1"/>
        <end position="19"/>
    </location>
</feature>
<accession>A0A1I5ZGW1</accession>
<dbReference type="STRING" id="1465490.SAMN05444277_1248"/>
<gene>
    <name evidence="3" type="ORF">SAMN05444277_1248</name>
</gene>
<organism evidence="3 4">
    <name type="scientific">Parafilimonas terrae</name>
    <dbReference type="NCBI Taxonomy" id="1465490"/>
    <lineage>
        <taxon>Bacteria</taxon>
        <taxon>Pseudomonadati</taxon>
        <taxon>Bacteroidota</taxon>
        <taxon>Chitinophagia</taxon>
        <taxon>Chitinophagales</taxon>
        <taxon>Chitinophagaceae</taxon>
        <taxon>Parafilimonas</taxon>
    </lineage>
</organism>
<dbReference type="InterPro" id="IPR049492">
    <property type="entry name" value="BD-FAE-like_dom"/>
</dbReference>
<keyword evidence="3" id="KW-0378">Hydrolase</keyword>
<feature type="domain" description="BD-FAE-like" evidence="2">
    <location>
        <begin position="105"/>
        <end position="312"/>
    </location>
</feature>
<evidence type="ECO:0000259" key="2">
    <source>
        <dbReference type="Pfam" id="PF20434"/>
    </source>
</evidence>
<feature type="chain" id="PRO_5011482211" evidence="1">
    <location>
        <begin position="20"/>
        <end position="417"/>
    </location>
</feature>
<dbReference type="Proteomes" id="UP000199031">
    <property type="component" value="Unassembled WGS sequence"/>
</dbReference>
<dbReference type="RefSeq" id="WP_177191987.1">
    <property type="nucleotide sequence ID" value="NZ_FOXQ01000024.1"/>
</dbReference>
<dbReference type="AlphaFoldDB" id="A0A1I5ZGW1"/>
<sequence length="417" mass="46172">MKKFYPTIILLAAFSFCKAQSCIAICDSNLLNGPFPFSGSKVAGPINYGLPGGITNVNFHDVKYADDTGAGCNIGADDCTQDSSALIYKVFYPTGYTKQQFIDCPLPCVIVVHGGVFYECSSYTNISGWCKDFAKLGFVAINIEYRRGRIGNAPFVSVQDALALYRAAQDVRGAIRSIIYRQTQEGITVDDDYRIDTSRLFLAGESAGGLAVLCAAYYNQNMMNELLPAVAPGTTIVDALGSINAPWYDDGGNQPMSYYRKHIKGILIKSSGMYVPYSFRTDPRSFFEVTPYIPIIFFHGEKDPVFDIDSSNLRFSSNSPYNSTSYCINNTNGPFKVQGNPSFDLINYGSRRIYNFLLQNPLYPLTPSELYIDCQLEHNLDPDGTNPYLTEFGTGFTNHDDVTQYISVGLQSFLVIL</sequence>
<dbReference type="Pfam" id="PF20434">
    <property type="entry name" value="BD-FAE"/>
    <property type="match status" value="1"/>
</dbReference>
<evidence type="ECO:0000313" key="3">
    <source>
        <dbReference type="EMBL" id="SFQ55357.1"/>
    </source>
</evidence>
<keyword evidence="1" id="KW-0732">Signal</keyword>
<dbReference type="SUPFAM" id="SSF53474">
    <property type="entry name" value="alpha/beta-Hydrolases"/>
    <property type="match status" value="1"/>
</dbReference>
<dbReference type="InterPro" id="IPR029058">
    <property type="entry name" value="AB_hydrolase_fold"/>
</dbReference>
<keyword evidence="4" id="KW-1185">Reference proteome</keyword>
<name>A0A1I5ZGW1_9BACT</name>
<evidence type="ECO:0000256" key="1">
    <source>
        <dbReference type="SAM" id="SignalP"/>
    </source>
</evidence>
<dbReference type="EMBL" id="FOXQ01000024">
    <property type="protein sequence ID" value="SFQ55357.1"/>
    <property type="molecule type" value="Genomic_DNA"/>
</dbReference>